<dbReference type="CDD" id="cd00109">
    <property type="entry name" value="Kunitz-type"/>
    <property type="match status" value="1"/>
</dbReference>
<feature type="compositionally biased region" description="Pro residues" evidence="3">
    <location>
        <begin position="139"/>
        <end position="153"/>
    </location>
</feature>
<evidence type="ECO:0000256" key="2">
    <source>
        <dbReference type="ARBA" id="ARBA00022900"/>
    </source>
</evidence>
<keyword evidence="1" id="KW-0646">Protease inhibitor</keyword>
<dbReference type="GO" id="GO:0004867">
    <property type="term" value="F:serine-type endopeptidase inhibitor activity"/>
    <property type="evidence" value="ECO:0007669"/>
    <property type="project" value="UniProtKB-KW"/>
</dbReference>
<evidence type="ECO:0000313" key="7">
    <source>
        <dbReference type="EMBL" id="CAL4249601.1"/>
    </source>
</evidence>
<dbReference type="PROSITE" id="PS00280">
    <property type="entry name" value="BPTI_KUNITZ_1"/>
    <property type="match status" value="1"/>
</dbReference>
<dbReference type="EMBL" id="CAXKWB010159309">
    <property type="protein sequence ID" value="CAL4249600.1"/>
    <property type="molecule type" value="Genomic_DNA"/>
</dbReference>
<evidence type="ECO:0000256" key="4">
    <source>
        <dbReference type="SAM" id="SignalP"/>
    </source>
</evidence>
<dbReference type="Gene3D" id="4.10.410.10">
    <property type="entry name" value="Pancreatic trypsin inhibitor Kunitz domain"/>
    <property type="match status" value="1"/>
</dbReference>
<evidence type="ECO:0000256" key="1">
    <source>
        <dbReference type="ARBA" id="ARBA00022690"/>
    </source>
</evidence>
<dbReference type="SMART" id="SM00131">
    <property type="entry name" value="KU"/>
    <property type="match status" value="1"/>
</dbReference>
<name>A0AAV2SUB5_MEGNR</name>
<reference evidence="6 8" key="1">
    <citation type="submission" date="2024-05" db="EMBL/GenBank/DDBJ databases">
        <authorList>
            <person name="Wallberg A."/>
        </authorList>
    </citation>
    <scope>NUCLEOTIDE SEQUENCE [LARGE SCALE GENOMIC DNA]</scope>
</reference>
<feature type="region of interest" description="Disordered" evidence="3">
    <location>
        <begin position="131"/>
        <end position="188"/>
    </location>
</feature>
<feature type="domain" description="BPTI/Kunitz inhibitor" evidence="5">
    <location>
        <begin position="30"/>
        <end position="80"/>
    </location>
</feature>
<comment type="caution">
    <text evidence="6">The sequence shown here is derived from an EMBL/GenBank/DDBJ whole genome shotgun (WGS) entry which is preliminary data.</text>
</comment>
<dbReference type="EMBL" id="CAXKWB010159309">
    <property type="protein sequence ID" value="CAL4249601.1"/>
    <property type="molecule type" value="Genomic_DNA"/>
</dbReference>
<sequence length="252" mass="26721">MMSSVSLVLSLALFSVVRSQGIVPGIANQCFEPVSSGPCRAFIPSFAYNPLTATCDCFFFGGCRGNGNKFVRLDECMNTCSVKPQIQTITPACIRIFGADNANFAAQPVTSRPVGQLPIVTDFPAVTAKAIPTTARPTTPRPTTPRPTTPRPRPTTARPTTARPAPVIPAAPVVSTSNRQQTSAGPTIQQGNLVVHSFNSDFHDSIVASHKASHDAIVASVFGQGGLTGHTTIAIGQPVFFRRSNKEDDDDK</sequence>
<dbReference type="SUPFAM" id="SSF57362">
    <property type="entry name" value="BPTI-like"/>
    <property type="match status" value="1"/>
</dbReference>
<organism evidence="6 8">
    <name type="scientific">Meganyctiphanes norvegica</name>
    <name type="common">Northern krill</name>
    <name type="synonym">Thysanopoda norvegica</name>
    <dbReference type="NCBI Taxonomy" id="48144"/>
    <lineage>
        <taxon>Eukaryota</taxon>
        <taxon>Metazoa</taxon>
        <taxon>Ecdysozoa</taxon>
        <taxon>Arthropoda</taxon>
        <taxon>Crustacea</taxon>
        <taxon>Multicrustacea</taxon>
        <taxon>Malacostraca</taxon>
        <taxon>Eumalacostraca</taxon>
        <taxon>Eucarida</taxon>
        <taxon>Euphausiacea</taxon>
        <taxon>Euphausiidae</taxon>
        <taxon>Meganyctiphanes</taxon>
    </lineage>
</organism>
<feature type="chain" id="PRO_5044714381" description="BPTI/Kunitz inhibitor domain-containing protein" evidence="4">
    <location>
        <begin position="20"/>
        <end position="252"/>
    </location>
</feature>
<dbReference type="PROSITE" id="PS50279">
    <property type="entry name" value="BPTI_KUNITZ_2"/>
    <property type="match status" value="1"/>
</dbReference>
<dbReference type="Pfam" id="PF00014">
    <property type="entry name" value="Kunitz_BPTI"/>
    <property type="match status" value="1"/>
</dbReference>
<evidence type="ECO:0000313" key="6">
    <source>
        <dbReference type="EMBL" id="CAL4249600.1"/>
    </source>
</evidence>
<evidence type="ECO:0000259" key="5">
    <source>
        <dbReference type="PROSITE" id="PS50279"/>
    </source>
</evidence>
<protein>
    <recommendedName>
        <fullName evidence="5">BPTI/Kunitz inhibitor domain-containing protein</fullName>
    </recommendedName>
</protein>
<evidence type="ECO:0000256" key="3">
    <source>
        <dbReference type="SAM" id="MobiDB-lite"/>
    </source>
</evidence>
<evidence type="ECO:0000313" key="8">
    <source>
        <dbReference type="Proteomes" id="UP001497623"/>
    </source>
</evidence>
<dbReference type="InterPro" id="IPR020901">
    <property type="entry name" value="Prtase_inh_Kunz-CS"/>
</dbReference>
<proteinExistence type="predicted"/>
<keyword evidence="4" id="KW-0732">Signal</keyword>
<dbReference type="PANTHER" id="PTHR10083">
    <property type="entry name" value="KUNITZ-TYPE PROTEASE INHIBITOR-RELATED"/>
    <property type="match status" value="1"/>
</dbReference>
<feature type="signal peptide" evidence="4">
    <location>
        <begin position="1"/>
        <end position="19"/>
    </location>
</feature>
<feature type="compositionally biased region" description="Low complexity" evidence="3">
    <location>
        <begin position="154"/>
        <end position="173"/>
    </location>
</feature>
<gene>
    <name evidence="6" type="ORF">MNOR_LOCUS41582</name>
    <name evidence="7" type="ORF">MNOR_LOCUS41583</name>
</gene>
<keyword evidence="8" id="KW-1185">Reference proteome</keyword>
<dbReference type="PRINTS" id="PR00759">
    <property type="entry name" value="BASICPTASE"/>
</dbReference>
<keyword evidence="2" id="KW-0722">Serine protease inhibitor</keyword>
<dbReference type="Proteomes" id="UP001497623">
    <property type="component" value="Unassembled WGS sequence"/>
</dbReference>
<dbReference type="InterPro" id="IPR036880">
    <property type="entry name" value="Kunitz_BPTI_sf"/>
</dbReference>
<accession>A0AAV2SUB5</accession>
<dbReference type="AlphaFoldDB" id="A0AAV2SUB5"/>
<dbReference type="InterPro" id="IPR050098">
    <property type="entry name" value="TFPI/VKTCI-like"/>
</dbReference>
<dbReference type="InterPro" id="IPR002223">
    <property type="entry name" value="Kunitz_BPTI"/>
</dbReference>
<feature type="compositionally biased region" description="Polar residues" evidence="3">
    <location>
        <begin position="174"/>
        <end position="188"/>
    </location>
</feature>